<protein>
    <submittedName>
        <fullName evidence="2">Replication initiator protein A</fullName>
    </submittedName>
</protein>
<evidence type="ECO:0000313" key="3">
    <source>
        <dbReference type="Proteomes" id="UP000316476"/>
    </source>
</evidence>
<reference evidence="2 3" key="1">
    <citation type="submission" date="2019-02" db="EMBL/GenBank/DDBJ databases">
        <title>Deep-cultivation of Planctomycetes and their phenomic and genomic characterization uncovers novel biology.</title>
        <authorList>
            <person name="Wiegand S."/>
            <person name="Jogler M."/>
            <person name="Boedeker C."/>
            <person name="Pinto D."/>
            <person name="Vollmers J."/>
            <person name="Rivas-Marin E."/>
            <person name="Kohn T."/>
            <person name="Peeters S.H."/>
            <person name="Heuer A."/>
            <person name="Rast P."/>
            <person name="Oberbeckmann S."/>
            <person name="Bunk B."/>
            <person name="Jeske O."/>
            <person name="Meyerdierks A."/>
            <person name="Storesund J.E."/>
            <person name="Kallscheuer N."/>
            <person name="Luecker S."/>
            <person name="Lage O.M."/>
            <person name="Pohl T."/>
            <person name="Merkel B.J."/>
            <person name="Hornburger P."/>
            <person name="Mueller R.-W."/>
            <person name="Bruemmer F."/>
            <person name="Labrenz M."/>
            <person name="Spormann A.M."/>
            <person name="Op Den Camp H."/>
            <person name="Overmann J."/>
            <person name="Amann R."/>
            <person name="Jetten M.S.M."/>
            <person name="Mascher T."/>
            <person name="Medema M.H."/>
            <person name="Devos D.P."/>
            <person name="Kaster A.-K."/>
            <person name="Ovreas L."/>
            <person name="Rohde M."/>
            <person name="Galperin M.Y."/>
            <person name="Jogler C."/>
        </authorList>
    </citation>
    <scope>NUCLEOTIDE SEQUENCE [LARGE SCALE GENOMIC DNA]</scope>
    <source>
        <strain evidence="2 3">V7</strain>
    </source>
</reference>
<dbReference type="RefSeq" id="WP_146416552.1">
    <property type="nucleotide sequence ID" value="NZ_SJPZ01000005.1"/>
</dbReference>
<sequence length="489" mass="56237">METDEPTTVPTLPDSIKLTNGRDEMNLAEFPLFALQRRANDVTELKYETTFRDKITGKRRVRRVTFQGNPEYGLPTAEDADILFALTAYAKQFPEFKRKNYFDVPFLIEELGWTKSGSNYQRVRLAIQRWDHTSVVYDGWWDAVQRKYLDDVTLWFFDGHYIADNRGKTGDARTHSWFRFSDDFYTALSGDYIRKIDLEIFFKLKTPIAKHMYRFLGKRFYHADHQTFDLEKFGKGHMGLSGEYPVSHLKRKLKRSIGELEALNLIATANDADRFIKRGKGQYEIVFDRGRDYVLPKDANQDSQQPGLFEPPIVMRLTEHGYDLAAARKLSEDDNFSDEMIEEKIELLEWSLSQGKDIADPASWLCKAIMQDYTPPKQFKSKAARDAEAKRIAAKQKQLAAQRAKIEAAAKKKAEQEAAEKASQNARIDAYLASLSAGERERLEDEALAGAGSFARKRVGPYLRNEDPDPAAKVWYDSIIHNHVISIIE</sequence>
<name>A0A5C6FGI2_9PLAN</name>
<dbReference type="EMBL" id="SJPZ01000005">
    <property type="protein sequence ID" value="TWU59635.1"/>
    <property type="molecule type" value="Genomic_DNA"/>
</dbReference>
<dbReference type="Proteomes" id="UP000316476">
    <property type="component" value="Unassembled WGS sequence"/>
</dbReference>
<accession>A0A5C6FGI2</accession>
<evidence type="ECO:0000256" key="1">
    <source>
        <dbReference type="SAM" id="Coils"/>
    </source>
</evidence>
<dbReference type="AlphaFoldDB" id="A0A5C6FGI2"/>
<evidence type="ECO:0000313" key="2">
    <source>
        <dbReference type="EMBL" id="TWU59635.1"/>
    </source>
</evidence>
<dbReference type="Pfam" id="PF10134">
    <property type="entry name" value="RPA"/>
    <property type="match status" value="1"/>
</dbReference>
<dbReference type="OrthoDB" id="9774004at2"/>
<comment type="caution">
    <text evidence="2">The sequence shown here is derived from an EMBL/GenBank/DDBJ whole genome shotgun (WGS) entry which is preliminary data.</text>
</comment>
<dbReference type="InterPro" id="IPR018777">
    <property type="entry name" value="Replication_initiator_prot_A"/>
</dbReference>
<proteinExistence type="predicted"/>
<feature type="coiled-coil region" evidence="1">
    <location>
        <begin position="392"/>
        <end position="419"/>
    </location>
</feature>
<keyword evidence="1" id="KW-0175">Coiled coil</keyword>
<organism evidence="2 3">
    <name type="scientific">Crateriforma conspicua</name>
    <dbReference type="NCBI Taxonomy" id="2527996"/>
    <lineage>
        <taxon>Bacteria</taxon>
        <taxon>Pseudomonadati</taxon>
        <taxon>Planctomycetota</taxon>
        <taxon>Planctomycetia</taxon>
        <taxon>Planctomycetales</taxon>
        <taxon>Planctomycetaceae</taxon>
        <taxon>Crateriforma</taxon>
    </lineage>
</organism>
<gene>
    <name evidence="2" type="ORF">V7x_55450</name>
</gene>